<organism evidence="1">
    <name type="scientific">marine sediment metagenome</name>
    <dbReference type="NCBI Taxonomy" id="412755"/>
    <lineage>
        <taxon>unclassified sequences</taxon>
        <taxon>metagenomes</taxon>
        <taxon>ecological metagenomes</taxon>
    </lineage>
</organism>
<name>A0A0F9SC36_9ZZZZ</name>
<gene>
    <name evidence="1" type="ORF">LCGC14_0792520</name>
</gene>
<evidence type="ECO:0000313" key="1">
    <source>
        <dbReference type="EMBL" id="KKN34571.1"/>
    </source>
</evidence>
<proteinExistence type="predicted"/>
<sequence length="71" mass="8038">MPELTLNYRKSDTTLDRLEKLAQDHGIPVEMLAKRLISEGLGDYGLCELSSEEQESVKSLNDLFIKTGLRK</sequence>
<accession>A0A0F9SC36</accession>
<comment type="caution">
    <text evidence="1">The sequence shown here is derived from an EMBL/GenBank/DDBJ whole genome shotgun (WGS) entry which is preliminary data.</text>
</comment>
<dbReference type="EMBL" id="LAZR01002097">
    <property type="protein sequence ID" value="KKN34571.1"/>
    <property type="molecule type" value="Genomic_DNA"/>
</dbReference>
<reference evidence="1" key="1">
    <citation type="journal article" date="2015" name="Nature">
        <title>Complex archaea that bridge the gap between prokaryotes and eukaryotes.</title>
        <authorList>
            <person name="Spang A."/>
            <person name="Saw J.H."/>
            <person name="Jorgensen S.L."/>
            <person name="Zaremba-Niedzwiedzka K."/>
            <person name="Martijn J."/>
            <person name="Lind A.E."/>
            <person name="van Eijk R."/>
            <person name="Schleper C."/>
            <person name="Guy L."/>
            <person name="Ettema T.J."/>
        </authorList>
    </citation>
    <scope>NUCLEOTIDE SEQUENCE</scope>
</reference>
<protein>
    <submittedName>
        <fullName evidence="1">Uncharacterized protein</fullName>
    </submittedName>
</protein>
<dbReference type="AlphaFoldDB" id="A0A0F9SC36"/>